<evidence type="ECO:0000256" key="2">
    <source>
        <dbReference type="SAM" id="Phobius"/>
    </source>
</evidence>
<dbReference type="Pfam" id="PF00092">
    <property type="entry name" value="VWA"/>
    <property type="match status" value="1"/>
</dbReference>
<feature type="compositionally biased region" description="Polar residues" evidence="1">
    <location>
        <begin position="343"/>
        <end position="353"/>
    </location>
</feature>
<keyword evidence="2" id="KW-0472">Membrane</keyword>
<feature type="transmembrane region" description="Helical" evidence="2">
    <location>
        <begin position="78"/>
        <end position="98"/>
    </location>
</feature>
<dbReference type="RefSeq" id="WP_190267909.1">
    <property type="nucleotide sequence ID" value="NZ_BAABAD010000005.1"/>
</dbReference>
<sequence length="606" mass="63979">MGRHSSGGGRPESGDGRDRPEPGAGHDRQGSGAERVSRTGPIDMPASGPIERQSARRASDDDFGFDHRRTSTGRRAGWLWGGAALIVVAALVTGFVLWRTGAVGCADRETISVASDPSMTSALRTVTQDASEDSCYDFDINGVAGAQVPGQLTSGDKAPDLWVADSQIQARRVTTQVRRDLNMVSPSIASSPTVVVGKSVPQLNSWVDVMKLQDLRTGSPIDTSTGDAPIVGALAEENAGNLSEKQLTAAMTVLAVQQNNARLANDNEGTRLNLANTTEVPVVTTEQQYLLFTRTHPGSELKASVPADGTVMLDYPMVNTASAARKDTAAKAGKELADRLASSDGQKTLNESGYRNPDGAALPDGAGIGQVKNLELKDPSQVDRAIRQWQVLGVPIRTLVVEDTSGSMAAPAGDQTRADLLIDASMTGLTLFPNNAMVGGWAFGIDKGGPDQDWKWMSPIRRLDAPAVGGGTHRQELGRAVRRGLAPSQLGGGTGLYDTTLAAFKEVQNSYDPNYSNSVIIMTDGQNEDPNSISLDELLSQLKELEDPARPVLVLTIGISEDADTEALKEIADATPGGTTYVAQTPEDIKSVFVDAIQARVAAAGR</sequence>
<dbReference type="Pfam" id="PF13531">
    <property type="entry name" value="SBP_bac_11"/>
    <property type="match status" value="1"/>
</dbReference>
<dbReference type="InterPro" id="IPR036465">
    <property type="entry name" value="vWFA_dom_sf"/>
</dbReference>
<organism evidence="4 5">
    <name type="scientific">Gordonia hankookensis</name>
    <dbReference type="NCBI Taxonomy" id="589403"/>
    <lineage>
        <taxon>Bacteria</taxon>
        <taxon>Bacillati</taxon>
        <taxon>Actinomycetota</taxon>
        <taxon>Actinomycetes</taxon>
        <taxon>Mycobacteriales</taxon>
        <taxon>Gordoniaceae</taxon>
        <taxon>Gordonia</taxon>
    </lineage>
</organism>
<proteinExistence type="predicted"/>
<comment type="caution">
    <text evidence="4">The sequence shown here is derived from an EMBL/GenBank/DDBJ whole genome shotgun (WGS) entry which is preliminary data.</text>
</comment>
<dbReference type="Gene3D" id="3.40.50.410">
    <property type="entry name" value="von Willebrand factor, type A domain"/>
    <property type="match status" value="1"/>
</dbReference>
<gene>
    <name evidence="4" type="ORF">IDF66_17440</name>
</gene>
<name>A0ABR7WG22_9ACTN</name>
<dbReference type="SMART" id="SM00327">
    <property type="entry name" value="VWA"/>
    <property type="match status" value="1"/>
</dbReference>
<evidence type="ECO:0000313" key="5">
    <source>
        <dbReference type="Proteomes" id="UP000602395"/>
    </source>
</evidence>
<feature type="compositionally biased region" description="Gly residues" evidence="1">
    <location>
        <begin position="1"/>
        <end position="11"/>
    </location>
</feature>
<feature type="compositionally biased region" description="Basic and acidic residues" evidence="1">
    <location>
        <begin position="12"/>
        <end position="29"/>
    </location>
</feature>
<reference evidence="4 5" key="1">
    <citation type="submission" date="2020-09" db="EMBL/GenBank/DDBJ databases">
        <title>Novel species in genus Gordonia.</title>
        <authorList>
            <person name="Zhang G."/>
        </authorList>
    </citation>
    <scope>NUCLEOTIDE SEQUENCE [LARGE SCALE GENOMIC DNA]</scope>
    <source>
        <strain evidence="4 5">ON-33</strain>
    </source>
</reference>
<accession>A0ABR7WG22</accession>
<keyword evidence="2" id="KW-0812">Transmembrane</keyword>
<feature type="domain" description="VWFA" evidence="3">
    <location>
        <begin position="397"/>
        <end position="597"/>
    </location>
</feature>
<keyword evidence="2" id="KW-1133">Transmembrane helix</keyword>
<dbReference type="SUPFAM" id="SSF53850">
    <property type="entry name" value="Periplasmic binding protein-like II"/>
    <property type="match status" value="1"/>
</dbReference>
<feature type="region of interest" description="Disordered" evidence="1">
    <location>
        <begin position="334"/>
        <end position="366"/>
    </location>
</feature>
<feature type="compositionally biased region" description="Basic and acidic residues" evidence="1">
    <location>
        <begin position="53"/>
        <end position="65"/>
    </location>
</feature>
<evidence type="ECO:0000256" key="1">
    <source>
        <dbReference type="SAM" id="MobiDB-lite"/>
    </source>
</evidence>
<evidence type="ECO:0000313" key="4">
    <source>
        <dbReference type="EMBL" id="MBD1321373.1"/>
    </source>
</evidence>
<dbReference type="PROSITE" id="PS50234">
    <property type="entry name" value="VWFA"/>
    <property type="match status" value="1"/>
</dbReference>
<protein>
    <submittedName>
        <fullName evidence="4">Substrate-binding domain-containing protein</fullName>
    </submittedName>
</protein>
<feature type="region of interest" description="Disordered" evidence="1">
    <location>
        <begin position="1"/>
        <end position="65"/>
    </location>
</feature>
<dbReference type="InterPro" id="IPR002035">
    <property type="entry name" value="VWF_A"/>
</dbReference>
<dbReference type="EMBL" id="JACWMS010000003">
    <property type="protein sequence ID" value="MBD1321373.1"/>
    <property type="molecule type" value="Genomic_DNA"/>
</dbReference>
<evidence type="ECO:0000259" key="3">
    <source>
        <dbReference type="PROSITE" id="PS50234"/>
    </source>
</evidence>
<dbReference type="Proteomes" id="UP000602395">
    <property type="component" value="Unassembled WGS sequence"/>
</dbReference>
<keyword evidence="5" id="KW-1185">Reference proteome</keyword>
<dbReference type="SUPFAM" id="SSF53300">
    <property type="entry name" value="vWA-like"/>
    <property type="match status" value="1"/>
</dbReference>